<evidence type="ECO:0000256" key="1">
    <source>
        <dbReference type="SAM" id="SignalP"/>
    </source>
</evidence>
<organism evidence="2 3">
    <name type="scientific">Mytilus edulis</name>
    <name type="common">Blue mussel</name>
    <dbReference type="NCBI Taxonomy" id="6550"/>
    <lineage>
        <taxon>Eukaryota</taxon>
        <taxon>Metazoa</taxon>
        <taxon>Spiralia</taxon>
        <taxon>Lophotrochozoa</taxon>
        <taxon>Mollusca</taxon>
        <taxon>Bivalvia</taxon>
        <taxon>Autobranchia</taxon>
        <taxon>Pteriomorphia</taxon>
        <taxon>Mytilida</taxon>
        <taxon>Mytiloidea</taxon>
        <taxon>Mytilidae</taxon>
        <taxon>Mytilinae</taxon>
        <taxon>Mytilus</taxon>
    </lineage>
</organism>
<dbReference type="SUPFAM" id="SSF50242">
    <property type="entry name" value="TIMP-like"/>
    <property type="match status" value="1"/>
</dbReference>
<comment type="caution">
    <text evidence="2">The sequence shown here is derived from an EMBL/GenBank/DDBJ whole genome shotgun (WGS) entry which is preliminary data.</text>
</comment>
<accession>A0A8S3RUW3</accession>
<feature type="signal peptide" evidence="1">
    <location>
        <begin position="1"/>
        <end position="18"/>
    </location>
</feature>
<keyword evidence="3" id="KW-1185">Reference proteome</keyword>
<dbReference type="Gene3D" id="2.40.50.120">
    <property type="match status" value="1"/>
</dbReference>
<dbReference type="EMBL" id="CAJPWZ010001218">
    <property type="protein sequence ID" value="CAG2209959.1"/>
    <property type="molecule type" value="Genomic_DNA"/>
</dbReference>
<keyword evidence="1" id="KW-0732">Signal</keyword>
<name>A0A8S3RUW3_MYTED</name>
<dbReference type="AlphaFoldDB" id="A0A8S3RUW3"/>
<evidence type="ECO:0008006" key="4">
    <source>
        <dbReference type="Google" id="ProtNLM"/>
    </source>
</evidence>
<sequence>MNQIIVVLLFCILDCIFSCTNCPEHQSQNVKSDLCRKNEDGQYNTNVFQGTILEVKEMIPNPDSIMETSDQLDAIQVYYVVEITKVYKAIGELKENRQIQLKTSNDCVPDRLEVDTSYLLAANTDLIIGRCNIAKLSENSSEDVEWMQGDNTCS</sequence>
<evidence type="ECO:0000313" key="2">
    <source>
        <dbReference type="EMBL" id="CAG2209959.1"/>
    </source>
</evidence>
<feature type="chain" id="PRO_5035944867" description="NTR domain-containing protein" evidence="1">
    <location>
        <begin position="19"/>
        <end position="154"/>
    </location>
</feature>
<dbReference type="Proteomes" id="UP000683360">
    <property type="component" value="Unassembled WGS sequence"/>
</dbReference>
<proteinExistence type="predicted"/>
<gene>
    <name evidence="2" type="ORF">MEDL_24164</name>
</gene>
<reference evidence="2" key="1">
    <citation type="submission" date="2021-03" db="EMBL/GenBank/DDBJ databases">
        <authorList>
            <person name="Bekaert M."/>
        </authorList>
    </citation>
    <scope>NUCLEOTIDE SEQUENCE</scope>
</reference>
<evidence type="ECO:0000313" key="3">
    <source>
        <dbReference type="Proteomes" id="UP000683360"/>
    </source>
</evidence>
<dbReference type="InterPro" id="IPR008993">
    <property type="entry name" value="TIMP-like_OB-fold"/>
</dbReference>
<protein>
    <recommendedName>
        <fullName evidence="4">NTR domain-containing protein</fullName>
    </recommendedName>
</protein>
<dbReference type="OrthoDB" id="6167064at2759"/>